<gene>
    <name evidence="2" type="ORF">KC01_LOCUS26981</name>
</gene>
<dbReference type="AlphaFoldDB" id="A0AAV2LGC9"/>
<dbReference type="EMBL" id="OZ035844">
    <property type="protein sequence ID" value="CAL1598614.1"/>
    <property type="molecule type" value="Genomic_DNA"/>
</dbReference>
<evidence type="ECO:0000313" key="2">
    <source>
        <dbReference type="EMBL" id="CAL1598614.1"/>
    </source>
</evidence>
<reference evidence="2 3" key="1">
    <citation type="submission" date="2024-04" db="EMBL/GenBank/DDBJ databases">
        <authorList>
            <person name="Waldvogel A.-M."/>
            <person name="Schoenle A."/>
        </authorList>
    </citation>
    <scope>NUCLEOTIDE SEQUENCE [LARGE SCALE GENOMIC DNA]</scope>
</reference>
<feature type="compositionally biased region" description="Pro residues" evidence="1">
    <location>
        <begin position="89"/>
        <end position="98"/>
    </location>
</feature>
<dbReference type="Proteomes" id="UP001497482">
    <property type="component" value="Chromosome 22"/>
</dbReference>
<name>A0AAV2LGC9_KNICA</name>
<keyword evidence="3" id="KW-1185">Reference proteome</keyword>
<evidence type="ECO:0000256" key="1">
    <source>
        <dbReference type="SAM" id="MobiDB-lite"/>
    </source>
</evidence>
<accession>A0AAV2LGC9</accession>
<proteinExistence type="predicted"/>
<feature type="region of interest" description="Disordered" evidence="1">
    <location>
        <begin position="1"/>
        <end position="21"/>
    </location>
</feature>
<organism evidence="2 3">
    <name type="scientific">Knipowitschia caucasica</name>
    <name type="common">Caucasian dwarf goby</name>
    <name type="synonym">Pomatoschistus caucasicus</name>
    <dbReference type="NCBI Taxonomy" id="637954"/>
    <lineage>
        <taxon>Eukaryota</taxon>
        <taxon>Metazoa</taxon>
        <taxon>Chordata</taxon>
        <taxon>Craniata</taxon>
        <taxon>Vertebrata</taxon>
        <taxon>Euteleostomi</taxon>
        <taxon>Actinopterygii</taxon>
        <taxon>Neopterygii</taxon>
        <taxon>Teleostei</taxon>
        <taxon>Neoteleostei</taxon>
        <taxon>Acanthomorphata</taxon>
        <taxon>Gobiaria</taxon>
        <taxon>Gobiiformes</taxon>
        <taxon>Gobioidei</taxon>
        <taxon>Gobiidae</taxon>
        <taxon>Gobiinae</taxon>
        <taxon>Knipowitschia</taxon>
    </lineage>
</organism>
<sequence length="136" mass="14699">MDAGVSVRPSSDPPEPGTSQQICHMSHRESLLLPVMKGPPQWHRGDLSLSRANCADPIPLSPLSPALVQLSGQWGWGRRPNTAYSQTDPTPPSPPLPPYTHLSWASPQVQPGHMFNTGSPCSLCLASLSIVCWIQD</sequence>
<feature type="region of interest" description="Disordered" evidence="1">
    <location>
        <begin position="78"/>
        <end position="100"/>
    </location>
</feature>
<evidence type="ECO:0000313" key="3">
    <source>
        <dbReference type="Proteomes" id="UP001497482"/>
    </source>
</evidence>
<protein>
    <submittedName>
        <fullName evidence="2">Uncharacterized protein</fullName>
    </submittedName>
</protein>